<dbReference type="FunFam" id="3.10.129.10:FF:000033">
    <property type="entry name" value="acyl-coenzyme A thioesterase 13"/>
    <property type="match status" value="1"/>
</dbReference>
<keyword evidence="2" id="KW-0378">Hydrolase</keyword>
<dbReference type="PANTHER" id="PTHR21660:SF11">
    <property type="entry name" value="FAMILY PROTEIN, PUTATIVE (AFU_ORTHOLOGUE AFUA_4G04355)-RELATED"/>
    <property type="match status" value="1"/>
</dbReference>
<comment type="caution">
    <text evidence="4">The sequence shown here is derived from an EMBL/GenBank/DDBJ whole genome shotgun (WGS) entry which is preliminary data.</text>
</comment>
<dbReference type="CDD" id="cd03443">
    <property type="entry name" value="PaaI_thioesterase"/>
    <property type="match status" value="1"/>
</dbReference>
<dbReference type="NCBIfam" id="TIGR00369">
    <property type="entry name" value="unchar_dom_1"/>
    <property type="match status" value="1"/>
</dbReference>
<protein>
    <recommendedName>
        <fullName evidence="3">Thioesterase domain-containing protein</fullName>
    </recommendedName>
</protein>
<dbReference type="InterPro" id="IPR003736">
    <property type="entry name" value="PAAI_dom"/>
</dbReference>
<name>A0A8H3IY02_9LECA</name>
<accession>A0A8H3IY02</accession>
<dbReference type="SUPFAM" id="SSF54637">
    <property type="entry name" value="Thioesterase/thiol ester dehydrase-isomerase"/>
    <property type="match status" value="1"/>
</dbReference>
<dbReference type="AlphaFoldDB" id="A0A8H3IY02"/>
<dbReference type="InterPro" id="IPR006683">
    <property type="entry name" value="Thioestr_dom"/>
</dbReference>
<dbReference type="Gene3D" id="3.10.129.10">
    <property type="entry name" value="Hotdog Thioesterase"/>
    <property type="match status" value="1"/>
</dbReference>
<sequence length="147" mass="15595">MDSNDPVDSAELAHVRSYWANMWPNSPIYTFLLKDVELLAASHGKVLAKLKVQPAHMNSKGTLHGTVSACITDGFGGLAIASTGVKNTGLSTDIHTTYVSTARVGDMIIIEATASKVGRSLAFTNVEIRHEGGAVIATGTHTKYVKV</sequence>
<organism evidence="4 5">
    <name type="scientific">Heterodermia speciosa</name>
    <dbReference type="NCBI Taxonomy" id="116794"/>
    <lineage>
        <taxon>Eukaryota</taxon>
        <taxon>Fungi</taxon>
        <taxon>Dikarya</taxon>
        <taxon>Ascomycota</taxon>
        <taxon>Pezizomycotina</taxon>
        <taxon>Lecanoromycetes</taxon>
        <taxon>OSLEUM clade</taxon>
        <taxon>Lecanoromycetidae</taxon>
        <taxon>Caliciales</taxon>
        <taxon>Physciaceae</taxon>
        <taxon>Heterodermia</taxon>
    </lineage>
</organism>
<dbReference type="EMBL" id="CAJPDS010000066">
    <property type="protein sequence ID" value="CAF9933140.1"/>
    <property type="molecule type" value="Genomic_DNA"/>
</dbReference>
<feature type="domain" description="Thioesterase" evidence="3">
    <location>
        <begin position="61"/>
        <end position="136"/>
    </location>
</feature>
<evidence type="ECO:0000313" key="5">
    <source>
        <dbReference type="Proteomes" id="UP000664521"/>
    </source>
</evidence>
<dbReference type="PANTHER" id="PTHR21660">
    <property type="entry name" value="THIOESTERASE SUPERFAMILY MEMBER-RELATED"/>
    <property type="match status" value="1"/>
</dbReference>
<evidence type="ECO:0000313" key="4">
    <source>
        <dbReference type="EMBL" id="CAF9933140.1"/>
    </source>
</evidence>
<gene>
    <name evidence="4" type="ORF">HETSPECPRED_008549</name>
</gene>
<dbReference type="Proteomes" id="UP000664521">
    <property type="component" value="Unassembled WGS sequence"/>
</dbReference>
<reference evidence="4" key="1">
    <citation type="submission" date="2021-03" db="EMBL/GenBank/DDBJ databases">
        <authorList>
            <person name="Tagirdzhanova G."/>
        </authorList>
    </citation>
    <scope>NUCLEOTIDE SEQUENCE</scope>
</reference>
<keyword evidence="5" id="KW-1185">Reference proteome</keyword>
<dbReference type="InterPro" id="IPR029069">
    <property type="entry name" value="HotDog_dom_sf"/>
</dbReference>
<evidence type="ECO:0000256" key="1">
    <source>
        <dbReference type="ARBA" id="ARBA00008324"/>
    </source>
</evidence>
<dbReference type="Pfam" id="PF03061">
    <property type="entry name" value="4HBT"/>
    <property type="match status" value="1"/>
</dbReference>
<evidence type="ECO:0000259" key="3">
    <source>
        <dbReference type="Pfam" id="PF03061"/>
    </source>
</evidence>
<dbReference type="GO" id="GO:0047617">
    <property type="term" value="F:fatty acyl-CoA hydrolase activity"/>
    <property type="evidence" value="ECO:0007669"/>
    <property type="project" value="InterPro"/>
</dbReference>
<comment type="similarity">
    <text evidence="1">Belongs to the thioesterase PaaI family.</text>
</comment>
<dbReference type="InterPro" id="IPR039298">
    <property type="entry name" value="ACOT13"/>
</dbReference>
<evidence type="ECO:0000256" key="2">
    <source>
        <dbReference type="ARBA" id="ARBA00022801"/>
    </source>
</evidence>
<proteinExistence type="inferred from homology"/>
<dbReference type="OrthoDB" id="46529at2759"/>